<protein>
    <submittedName>
        <fullName evidence="1">SUKH-4 family immunity protein</fullName>
    </submittedName>
</protein>
<dbReference type="Pfam" id="PF14435">
    <property type="entry name" value="SUKH-4"/>
    <property type="match status" value="1"/>
</dbReference>
<keyword evidence="2" id="KW-1185">Reference proteome</keyword>
<organism evidence="1 2">
    <name type="scientific">Streptomyces cynarae</name>
    <dbReference type="NCBI Taxonomy" id="2981134"/>
    <lineage>
        <taxon>Bacteria</taxon>
        <taxon>Bacillati</taxon>
        <taxon>Actinomycetota</taxon>
        <taxon>Actinomycetes</taxon>
        <taxon>Kitasatosporales</taxon>
        <taxon>Streptomycetaceae</taxon>
        <taxon>Streptomyces</taxon>
    </lineage>
</organism>
<dbReference type="RefSeq" id="WP_263230194.1">
    <property type="nucleotide sequence ID" value="NZ_CP106793.1"/>
</dbReference>
<sequence length="275" mass="29755">MITPTGTDPYAQASGTPCGQSVLRRAAQLVDDAERLAEELRDQMVIGTLRTVDRDLESLLLGGATGRVPTAYVSPRSPGPMDLSPLAPSLEALLRLAAVTDELTAPAGGFASHALIRPLARITRPGTGLALDLPPRLLDEEFGSAAIVRFEDVDFPRTLTHEPTRRFLREVGLPETGYWFELDTDLPLPTLAEYYADDEGVPEDDPPGDWADRVIRLGCLLEDTSLLLDGATGAVLCWSEPDATLRPLDADISTLAFTVWLAHRDRRAAEATSTV</sequence>
<evidence type="ECO:0000313" key="2">
    <source>
        <dbReference type="Proteomes" id="UP001061298"/>
    </source>
</evidence>
<gene>
    <name evidence="1" type="ORF">N8I84_16145</name>
</gene>
<accession>A0ABY6E091</accession>
<dbReference type="InterPro" id="IPR025851">
    <property type="entry name" value="SUKH-4"/>
</dbReference>
<proteinExistence type="predicted"/>
<reference evidence="1" key="1">
    <citation type="submission" date="2022-10" db="EMBL/GenBank/DDBJ databases">
        <authorList>
            <person name="Mo P."/>
        </authorList>
    </citation>
    <scope>NUCLEOTIDE SEQUENCE</scope>
    <source>
        <strain evidence="1">HUAS 13-4</strain>
    </source>
</reference>
<evidence type="ECO:0000313" key="1">
    <source>
        <dbReference type="EMBL" id="UXY20080.1"/>
    </source>
</evidence>
<dbReference type="Proteomes" id="UP001061298">
    <property type="component" value="Chromosome"/>
</dbReference>
<name>A0ABY6E091_9ACTN</name>
<dbReference type="EMBL" id="CP106793">
    <property type="protein sequence ID" value="UXY20080.1"/>
    <property type="molecule type" value="Genomic_DNA"/>
</dbReference>